<evidence type="ECO:0000256" key="1">
    <source>
        <dbReference type="ARBA" id="ARBA00004479"/>
    </source>
</evidence>
<evidence type="ECO:0000256" key="6">
    <source>
        <dbReference type="ARBA" id="ARBA00022729"/>
    </source>
</evidence>
<dbReference type="Pfam" id="PF11721">
    <property type="entry name" value="Malectin"/>
    <property type="match status" value="1"/>
</dbReference>
<evidence type="ECO:0000256" key="11">
    <source>
        <dbReference type="ARBA" id="ARBA00047899"/>
    </source>
</evidence>
<keyword evidence="7" id="KW-0547">Nucleotide-binding</keyword>
<dbReference type="EC" id="2.7.11.1" evidence="2"/>
<evidence type="ECO:0000256" key="5">
    <source>
        <dbReference type="ARBA" id="ARBA00022679"/>
    </source>
</evidence>
<dbReference type="GO" id="GO:0016020">
    <property type="term" value="C:membrane"/>
    <property type="evidence" value="ECO:0007669"/>
    <property type="project" value="UniProtKB-SubCell"/>
</dbReference>
<dbReference type="Proteomes" id="UP000436088">
    <property type="component" value="Unassembled WGS sequence"/>
</dbReference>
<keyword evidence="4" id="KW-0597">Phosphoprotein</keyword>
<evidence type="ECO:0000256" key="2">
    <source>
        <dbReference type="ARBA" id="ARBA00012513"/>
    </source>
</evidence>
<keyword evidence="9" id="KW-0675">Receptor</keyword>
<evidence type="ECO:0000313" key="14">
    <source>
        <dbReference type="EMBL" id="KAE8668541.1"/>
    </source>
</evidence>
<comment type="caution">
    <text evidence="14">The sequence shown here is derived from an EMBL/GenBank/DDBJ whole genome shotgun (WGS) entry which is preliminary data.</text>
</comment>
<proteinExistence type="predicted"/>
<comment type="catalytic activity">
    <reaction evidence="11">
        <text>L-threonyl-[protein] + ATP = O-phospho-L-threonyl-[protein] + ADP + H(+)</text>
        <dbReference type="Rhea" id="RHEA:46608"/>
        <dbReference type="Rhea" id="RHEA-COMP:11060"/>
        <dbReference type="Rhea" id="RHEA-COMP:11605"/>
        <dbReference type="ChEBI" id="CHEBI:15378"/>
        <dbReference type="ChEBI" id="CHEBI:30013"/>
        <dbReference type="ChEBI" id="CHEBI:30616"/>
        <dbReference type="ChEBI" id="CHEBI:61977"/>
        <dbReference type="ChEBI" id="CHEBI:456216"/>
        <dbReference type="EC" id="2.7.11.1"/>
    </reaction>
</comment>
<keyword evidence="5" id="KW-0808">Transferase</keyword>
<dbReference type="SUPFAM" id="SSF52058">
    <property type="entry name" value="L domain-like"/>
    <property type="match status" value="1"/>
</dbReference>
<dbReference type="InterPro" id="IPR032675">
    <property type="entry name" value="LRR_dom_sf"/>
</dbReference>
<evidence type="ECO:0000256" key="9">
    <source>
        <dbReference type="ARBA" id="ARBA00023170"/>
    </source>
</evidence>
<evidence type="ECO:0000256" key="10">
    <source>
        <dbReference type="ARBA" id="ARBA00023180"/>
    </source>
</evidence>
<sequence length="594" mass="65518">MEEGLSIEGLVDVSITESGLDTPSAITNDNMSSQPIIIADTHATIQQHKPKMDKRNNTAYSILENKKRVLLPIWRKTKTIATRDKPESKIRKPGVDHPSFRRHFKEIIKEQEPSVVALMETHHGGEEDIAQRQAGKEENLGKELEQFTNIFLFEQFNSSLGINNLTGAVPSELGNLTQYIDSSGVSGAIPEEFANLKALQILWASDNLLTGKLPEYFGTFKEFRDMRLQGTSLEGELVIKEGKIHPLIFWTTKQIFEKLSLFGTNSGRSWKIHQVEILGPEFHELTGRISTSFQGFSSLQCRSISSSDYTYCRYLGDNLSGELPEDIITPELIALDVSFNPLSGNLPAQTATTKSINVVGTSINTNGLQDNKASGMLDCLQGQTKCKTGAFPVDSFSIKSGGTAQTSASGIKFDDDSETLGAASLYTITNNRWVVSSTGNFHFEAERKPVYGNDGFSDHRNFRLRSCIIPQGFHLVLCEIEMDDSLSWRGLGRRLFDVYVQGVKVLEDFNIQKEAGGSKKALVRTFEANVTNTIMEIQFFWAGKGTCCIPYRSTYGPLVSAIHASEVSEAAGASSNNKHVERVVGIIVGLPPGL</sequence>
<dbReference type="GO" id="GO:0005524">
    <property type="term" value="F:ATP binding"/>
    <property type="evidence" value="ECO:0007669"/>
    <property type="project" value="UniProtKB-KW"/>
</dbReference>
<name>A0A6A2X216_HIBSY</name>
<dbReference type="Gene3D" id="3.80.10.10">
    <property type="entry name" value="Ribonuclease Inhibitor"/>
    <property type="match status" value="2"/>
</dbReference>
<dbReference type="AlphaFoldDB" id="A0A6A2X216"/>
<evidence type="ECO:0000256" key="3">
    <source>
        <dbReference type="ARBA" id="ARBA00022527"/>
    </source>
</evidence>
<dbReference type="Gene3D" id="2.60.120.430">
    <property type="entry name" value="Galactose-binding lectin"/>
    <property type="match status" value="1"/>
</dbReference>
<evidence type="ECO:0000259" key="13">
    <source>
        <dbReference type="Pfam" id="PF11721"/>
    </source>
</evidence>
<accession>A0A6A2X216</accession>
<protein>
    <recommendedName>
        <fullName evidence="2">non-specific serine/threonine protein kinase</fullName>
        <ecNumber evidence="2">2.7.11.1</ecNumber>
    </recommendedName>
</protein>
<keyword evidence="10" id="KW-0325">Glycoprotein</keyword>
<feature type="domain" description="Malectin" evidence="13">
    <location>
        <begin position="396"/>
        <end position="562"/>
    </location>
</feature>
<dbReference type="EMBL" id="VEPZ02001545">
    <property type="protein sequence ID" value="KAE8668541.1"/>
    <property type="molecule type" value="Genomic_DNA"/>
</dbReference>
<dbReference type="PANTHER" id="PTHR48006">
    <property type="entry name" value="LEUCINE-RICH REPEAT-CONTAINING PROTEIN DDB_G0281931-RELATED"/>
    <property type="match status" value="1"/>
</dbReference>
<gene>
    <name evidence="14" type="ORF">F3Y22_tig00112293pilonHSYRG00115</name>
</gene>
<organism evidence="14 15">
    <name type="scientific">Hibiscus syriacus</name>
    <name type="common">Rose of Sharon</name>
    <dbReference type="NCBI Taxonomy" id="106335"/>
    <lineage>
        <taxon>Eukaryota</taxon>
        <taxon>Viridiplantae</taxon>
        <taxon>Streptophyta</taxon>
        <taxon>Embryophyta</taxon>
        <taxon>Tracheophyta</taxon>
        <taxon>Spermatophyta</taxon>
        <taxon>Magnoliopsida</taxon>
        <taxon>eudicotyledons</taxon>
        <taxon>Gunneridae</taxon>
        <taxon>Pentapetalae</taxon>
        <taxon>rosids</taxon>
        <taxon>malvids</taxon>
        <taxon>Malvales</taxon>
        <taxon>Malvaceae</taxon>
        <taxon>Malvoideae</taxon>
        <taxon>Hibiscus</taxon>
    </lineage>
</organism>
<evidence type="ECO:0000313" key="15">
    <source>
        <dbReference type="Proteomes" id="UP000436088"/>
    </source>
</evidence>
<keyword evidence="8" id="KW-0067">ATP-binding</keyword>
<dbReference type="GO" id="GO:0004674">
    <property type="term" value="F:protein serine/threonine kinase activity"/>
    <property type="evidence" value="ECO:0007669"/>
    <property type="project" value="UniProtKB-KW"/>
</dbReference>
<dbReference type="InterPro" id="IPR021720">
    <property type="entry name" value="Malectin_dom"/>
</dbReference>
<evidence type="ECO:0000256" key="4">
    <source>
        <dbReference type="ARBA" id="ARBA00022553"/>
    </source>
</evidence>
<keyword evidence="3" id="KW-0723">Serine/threonine-protein kinase</keyword>
<evidence type="ECO:0000256" key="8">
    <source>
        <dbReference type="ARBA" id="ARBA00022840"/>
    </source>
</evidence>
<evidence type="ECO:0000256" key="7">
    <source>
        <dbReference type="ARBA" id="ARBA00022741"/>
    </source>
</evidence>
<evidence type="ECO:0000256" key="12">
    <source>
        <dbReference type="ARBA" id="ARBA00048679"/>
    </source>
</evidence>
<keyword evidence="15" id="KW-1185">Reference proteome</keyword>
<comment type="catalytic activity">
    <reaction evidence="12">
        <text>L-seryl-[protein] + ATP = O-phospho-L-seryl-[protein] + ADP + H(+)</text>
        <dbReference type="Rhea" id="RHEA:17989"/>
        <dbReference type="Rhea" id="RHEA-COMP:9863"/>
        <dbReference type="Rhea" id="RHEA-COMP:11604"/>
        <dbReference type="ChEBI" id="CHEBI:15378"/>
        <dbReference type="ChEBI" id="CHEBI:29999"/>
        <dbReference type="ChEBI" id="CHEBI:30616"/>
        <dbReference type="ChEBI" id="CHEBI:83421"/>
        <dbReference type="ChEBI" id="CHEBI:456216"/>
        <dbReference type="EC" id="2.7.11.1"/>
    </reaction>
</comment>
<reference evidence="14" key="1">
    <citation type="submission" date="2019-09" db="EMBL/GenBank/DDBJ databases">
        <title>Draft genome information of white flower Hibiscus syriacus.</title>
        <authorList>
            <person name="Kim Y.-M."/>
        </authorList>
    </citation>
    <scope>NUCLEOTIDE SEQUENCE [LARGE SCALE GENOMIC DNA]</scope>
    <source>
        <strain evidence="14">YM2019G1</strain>
    </source>
</reference>
<dbReference type="PANTHER" id="PTHR48006:SF98">
    <property type="entry name" value="MALECTIN DOMAIN-CONTAINING PROTEIN"/>
    <property type="match status" value="1"/>
</dbReference>
<dbReference type="InterPro" id="IPR051824">
    <property type="entry name" value="LRR_Rcpt-Like_S/T_Kinase"/>
</dbReference>
<keyword evidence="3" id="KW-0418">Kinase</keyword>
<keyword evidence="6" id="KW-0732">Signal</keyword>
<comment type="subcellular location">
    <subcellularLocation>
        <location evidence="1">Membrane</location>
        <topology evidence="1">Single-pass type I membrane protein</topology>
    </subcellularLocation>
</comment>